<gene>
    <name evidence="2" type="ORF">E7512_07470</name>
</gene>
<sequence length="171" mass="18825">MKPLIVCFSQTGKTKKLCGCMAKSLDADFVELKEIARRGLVGAYTLGVYDAIRRKSGDILPVDSDIAEYETLIVASPVWAGNITPAVNDFIREYDLRGKTVYGFITHAGGAGEAVNLMRQELEQAGAVCPHILDLQATRELIYDVKAERKAFRLTDDGKLELREQDGDTKA</sequence>
<evidence type="ECO:0000313" key="3">
    <source>
        <dbReference type="Proteomes" id="UP000754750"/>
    </source>
</evidence>
<feature type="domain" description="Flavodoxin-like" evidence="1">
    <location>
        <begin position="59"/>
        <end position="121"/>
    </location>
</feature>
<dbReference type="AlphaFoldDB" id="A0A928Q532"/>
<comment type="caution">
    <text evidence="2">The sequence shown here is derived from an EMBL/GenBank/DDBJ whole genome shotgun (WGS) entry which is preliminary data.</text>
</comment>
<dbReference type="RefSeq" id="WP_020072648.1">
    <property type="nucleotide sequence ID" value="NZ_JBKWRC010000002.1"/>
</dbReference>
<dbReference type="Pfam" id="PF12682">
    <property type="entry name" value="Flavodoxin_4"/>
    <property type="match status" value="1"/>
</dbReference>
<dbReference type="InterPro" id="IPR029039">
    <property type="entry name" value="Flavoprotein-like_sf"/>
</dbReference>
<dbReference type="GO" id="GO:0010181">
    <property type="term" value="F:FMN binding"/>
    <property type="evidence" value="ECO:0007669"/>
    <property type="project" value="InterPro"/>
</dbReference>
<proteinExistence type="predicted"/>
<dbReference type="PANTHER" id="PTHR39201:SF1">
    <property type="entry name" value="FLAVODOXIN-LIKE DOMAIN-CONTAINING PROTEIN"/>
    <property type="match status" value="1"/>
</dbReference>
<protein>
    <submittedName>
        <fullName evidence="2">Flavin reductase</fullName>
    </submittedName>
</protein>
<dbReference type="Proteomes" id="UP000754750">
    <property type="component" value="Unassembled WGS sequence"/>
</dbReference>
<dbReference type="EMBL" id="SVNY01000003">
    <property type="protein sequence ID" value="MBE6833402.1"/>
    <property type="molecule type" value="Genomic_DNA"/>
</dbReference>
<dbReference type="SUPFAM" id="SSF52218">
    <property type="entry name" value="Flavoproteins"/>
    <property type="match status" value="1"/>
</dbReference>
<evidence type="ECO:0000259" key="1">
    <source>
        <dbReference type="Pfam" id="PF12682"/>
    </source>
</evidence>
<dbReference type="PANTHER" id="PTHR39201">
    <property type="entry name" value="EXPORTED PROTEIN-RELATED"/>
    <property type="match status" value="1"/>
</dbReference>
<dbReference type="Gene3D" id="3.40.50.360">
    <property type="match status" value="1"/>
</dbReference>
<dbReference type="GO" id="GO:0016651">
    <property type="term" value="F:oxidoreductase activity, acting on NAD(P)H"/>
    <property type="evidence" value="ECO:0007669"/>
    <property type="project" value="UniProtKB-ARBA"/>
</dbReference>
<accession>A0A928Q532</accession>
<reference evidence="2" key="1">
    <citation type="submission" date="2019-04" db="EMBL/GenBank/DDBJ databases">
        <title>Evolution of Biomass-Degrading Anaerobic Consortia Revealed by Metagenomics.</title>
        <authorList>
            <person name="Peng X."/>
        </authorList>
    </citation>
    <scope>NUCLEOTIDE SEQUENCE</scope>
    <source>
        <strain evidence="2">SIG551</strain>
    </source>
</reference>
<evidence type="ECO:0000313" key="2">
    <source>
        <dbReference type="EMBL" id="MBE6833402.1"/>
    </source>
</evidence>
<dbReference type="InterPro" id="IPR008254">
    <property type="entry name" value="Flavodoxin/NO_synth"/>
</dbReference>
<organism evidence="2 3">
    <name type="scientific">Faecalispora sporosphaeroides</name>
    <dbReference type="NCBI Taxonomy" id="1549"/>
    <lineage>
        <taxon>Bacteria</taxon>
        <taxon>Bacillati</taxon>
        <taxon>Bacillota</taxon>
        <taxon>Clostridia</taxon>
        <taxon>Eubacteriales</taxon>
        <taxon>Oscillospiraceae</taxon>
        <taxon>Faecalispora</taxon>
    </lineage>
</organism>
<name>A0A928Q532_9FIRM</name>